<dbReference type="RefSeq" id="WP_264849403.1">
    <property type="nucleotide sequence ID" value="NZ_BRXR01000001.1"/>
</dbReference>
<evidence type="ECO:0000256" key="3">
    <source>
        <dbReference type="ARBA" id="ARBA00022475"/>
    </source>
</evidence>
<evidence type="ECO:0000313" key="9">
    <source>
        <dbReference type="EMBL" id="GLC30139.1"/>
    </source>
</evidence>
<name>A0ABQ5N4K7_9CLOT</name>
<feature type="transmembrane region" description="Helical" evidence="7">
    <location>
        <begin position="212"/>
        <end position="231"/>
    </location>
</feature>
<evidence type="ECO:0000256" key="5">
    <source>
        <dbReference type="ARBA" id="ARBA00022989"/>
    </source>
</evidence>
<dbReference type="Pfam" id="PF07690">
    <property type="entry name" value="MFS_1"/>
    <property type="match status" value="1"/>
</dbReference>
<feature type="transmembrane region" description="Helical" evidence="7">
    <location>
        <begin position="141"/>
        <end position="161"/>
    </location>
</feature>
<evidence type="ECO:0000256" key="6">
    <source>
        <dbReference type="ARBA" id="ARBA00023136"/>
    </source>
</evidence>
<gene>
    <name evidence="9" type="ORF">bsdE14_15490</name>
</gene>
<protein>
    <submittedName>
        <fullName evidence="9">MFS transporter</fullName>
    </submittedName>
</protein>
<evidence type="ECO:0000259" key="8">
    <source>
        <dbReference type="PROSITE" id="PS50850"/>
    </source>
</evidence>
<feature type="domain" description="Major facilitator superfamily (MFS) profile" evidence="8">
    <location>
        <begin position="14"/>
        <end position="396"/>
    </location>
</feature>
<feature type="transmembrane region" description="Helical" evidence="7">
    <location>
        <begin position="52"/>
        <end position="75"/>
    </location>
</feature>
<reference evidence="9 10" key="1">
    <citation type="journal article" date="2024" name="Int. J. Syst. Evol. Microbiol.">
        <title>Clostridium omnivorum sp. nov., isolated from anoxic soil under the treatment of reductive soil disinfestation.</title>
        <authorList>
            <person name="Ueki A."/>
            <person name="Tonouchi A."/>
            <person name="Kaku N."/>
            <person name="Honma S."/>
            <person name="Ueki K."/>
        </authorList>
    </citation>
    <scope>NUCLEOTIDE SEQUENCE [LARGE SCALE GENOMIC DNA]</scope>
    <source>
        <strain evidence="9 10">E14</strain>
    </source>
</reference>
<keyword evidence="5 7" id="KW-1133">Transmembrane helix</keyword>
<keyword evidence="2" id="KW-0813">Transport</keyword>
<organism evidence="9 10">
    <name type="scientific">Clostridium omnivorum</name>
    <dbReference type="NCBI Taxonomy" id="1604902"/>
    <lineage>
        <taxon>Bacteria</taxon>
        <taxon>Bacillati</taxon>
        <taxon>Bacillota</taxon>
        <taxon>Clostridia</taxon>
        <taxon>Eubacteriales</taxon>
        <taxon>Clostridiaceae</taxon>
        <taxon>Clostridium</taxon>
    </lineage>
</organism>
<dbReference type="Gene3D" id="1.20.1250.20">
    <property type="entry name" value="MFS general substrate transporter like domains"/>
    <property type="match status" value="1"/>
</dbReference>
<keyword evidence="4 7" id="KW-0812">Transmembrane</keyword>
<proteinExistence type="predicted"/>
<keyword evidence="3" id="KW-1003">Cell membrane</keyword>
<dbReference type="PANTHER" id="PTHR23517">
    <property type="entry name" value="RESISTANCE PROTEIN MDTM, PUTATIVE-RELATED-RELATED"/>
    <property type="match status" value="1"/>
</dbReference>
<feature type="transmembrane region" description="Helical" evidence="7">
    <location>
        <begin position="340"/>
        <end position="363"/>
    </location>
</feature>
<evidence type="ECO:0000313" key="10">
    <source>
        <dbReference type="Proteomes" id="UP001208567"/>
    </source>
</evidence>
<feature type="transmembrane region" description="Helical" evidence="7">
    <location>
        <begin position="251"/>
        <end position="273"/>
    </location>
</feature>
<dbReference type="InterPro" id="IPR020846">
    <property type="entry name" value="MFS_dom"/>
</dbReference>
<feature type="transmembrane region" description="Helical" evidence="7">
    <location>
        <begin position="280"/>
        <end position="299"/>
    </location>
</feature>
<feature type="transmembrane region" description="Helical" evidence="7">
    <location>
        <begin position="167"/>
        <end position="187"/>
    </location>
</feature>
<dbReference type="InterPro" id="IPR050171">
    <property type="entry name" value="MFS_Transporters"/>
</dbReference>
<feature type="transmembrane region" description="Helical" evidence="7">
    <location>
        <begin position="305"/>
        <end position="328"/>
    </location>
</feature>
<keyword evidence="6 7" id="KW-0472">Membrane</keyword>
<evidence type="ECO:0000256" key="1">
    <source>
        <dbReference type="ARBA" id="ARBA00004651"/>
    </source>
</evidence>
<evidence type="ECO:0000256" key="4">
    <source>
        <dbReference type="ARBA" id="ARBA00022692"/>
    </source>
</evidence>
<dbReference type="SUPFAM" id="SSF103473">
    <property type="entry name" value="MFS general substrate transporter"/>
    <property type="match status" value="1"/>
</dbReference>
<feature type="transmembrane region" description="Helical" evidence="7">
    <location>
        <begin position="369"/>
        <end position="389"/>
    </location>
</feature>
<dbReference type="InterPro" id="IPR011701">
    <property type="entry name" value="MFS"/>
</dbReference>
<feature type="transmembrane region" description="Helical" evidence="7">
    <location>
        <begin position="15"/>
        <end position="40"/>
    </location>
</feature>
<comment type="caution">
    <text evidence="9">The sequence shown here is derived from an EMBL/GenBank/DDBJ whole genome shotgun (WGS) entry which is preliminary data.</text>
</comment>
<dbReference type="InterPro" id="IPR036259">
    <property type="entry name" value="MFS_trans_sf"/>
</dbReference>
<accession>A0ABQ5N4K7</accession>
<evidence type="ECO:0000256" key="7">
    <source>
        <dbReference type="SAM" id="Phobius"/>
    </source>
</evidence>
<evidence type="ECO:0000256" key="2">
    <source>
        <dbReference type="ARBA" id="ARBA00022448"/>
    </source>
</evidence>
<sequence>MFNFIKLYKGLPKNVYILFWIQLINRLGDFVVPFLAMFLINKLQFNSKTASILVTCIVLLQIPGSMLGGIISDYWSRKSTYILSQTLSGLCILSCVVISNKIWIVILLFLSAFFSASVKPTVNTMLYDFLPPNKRKTGQSLLYLGVNLGVSIGTLLAGFMFNHYLKLFFICDAATSFVAVGLVVFNIKDEGERNLKVNTQNKPGFIHELKTNYRITFFLFLYLMYSFIYAQNSFSLPLMLNSLFDGKGPVFFGYLMSINAITVVSLTALITYLMRKKSSLINITFGGALYAIGFGMIGISKYFPLFILSTIFWTIGEILNSTNFGVYLANNSNEEMRGRYSSLMFICYSLGRAIGILSMGGYINKFGITAVWPFIMLIACCISLTMFLFHISSKKSNSLNF</sequence>
<dbReference type="Proteomes" id="UP001208567">
    <property type="component" value="Unassembled WGS sequence"/>
</dbReference>
<feature type="transmembrane region" description="Helical" evidence="7">
    <location>
        <begin position="87"/>
        <end position="110"/>
    </location>
</feature>
<keyword evidence="10" id="KW-1185">Reference proteome</keyword>
<dbReference type="PROSITE" id="PS50850">
    <property type="entry name" value="MFS"/>
    <property type="match status" value="1"/>
</dbReference>
<comment type="subcellular location">
    <subcellularLocation>
        <location evidence="1">Cell membrane</location>
        <topology evidence="1">Multi-pass membrane protein</topology>
    </subcellularLocation>
</comment>
<dbReference type="EMBL" id="BRXR01000001">
    <property type="protein sequence ID" value="GLC30139.1"/>
    <property type="molecule type" value="Genomic_DNA"/>
</dbReference>